<accession>A0A426ZD14</accession>
<sequence>MHPPGQWLRSLLFSQVKIKDGDEWKAYAIRNPEPLIRFALCSGSHSDPAVGVYSPKRLFHQLESAKMEYIHATVTIRKGYKILLPRLVDFFAKDSNQSTQELLDMIKCYLPERLRLVINGCNESSCRKIIQWVPHNFSFRYLLPRELGHAQVN</sequence>
<gene>
    <name evidence="2" type="ORF">B296_00017781</name>
</gene>
<proteinExistence type="predicted"/>
<dbReference type="EMBL" id="AMZH03007223">
    <property type="protein sequence ID" value="RRT61849.1"/>
    <property type="molecule type" value="Genomic_DNA"/>
</dbReference>
<dbReference type="InterPro" id="IPR006869">
    <property type="entry name" value="DUF547"/>
</dbReference>
<organism evidence="2 3">
    <name type="scientific">Ensete ventricosum</name>
    <name type="common">Abyssinian banana</name>
    <name type="synonym">Musa ensete</name>
    <dbReference type="NCBI Taxonomy" id="4639"/>
    <lineage>
        <taxon>Eukaryota</taxon>
        <taxon>Viridiplantae</taxon>
        <taxon>Streptophyta</taxon>
        <taxon>Embryophyta</taxon>
        <taxon>Tracheophyta</taxon>
        <taxon>Spermatophyta</taxon>
        <taxon>Magnoliopsida</taxon>
        <taxon>Liliopsida</taxon>
        <taxon>Zingiberales</taxon>
        <taxon>Musaceae</taxon>
        <taxon>Ensete</taxon>
    </lineage>
</organism>
<evidence type="ECO:0000313" key="3">
    <source>
        <dbReference type="Proteomes" id="UP000287651"/>
    </source>
</evidence>
<evidence type="ECO:0000259" key="1">
    <source>
        <dbReference type="Pfam" id="PF04784"/>
    </source>
</evidence>
<name>A0A426ZD14_ENSVE</name>
<feature type="domain" description="DUF547" evidence="1">
    <location>
        <begin position="16"/>
        <end position="70"/>
    </location>
</feature>
<reference evidence="2 3" key="1">
    <citation type="journal article" date="2014" name="Agronomy (Basel)">
        <title>A Draft Genome Sequence for Ensete ventricosum, the Drought-Tolerant Tree Against Hunger.</title>
        <authorList>
            <person name="Harrison J."/>
            <person name="Moore K.A."/>
            <person name="Paszkiewicz K."/>
            <person name="Jones T."/>
            <person name="Grant M."/>
            <person name="Ambacheew D."/>
            <person name="Muzemil S."/>
            <person name="Studholme D.J."/>
        </authorList>
    </citation>
    <scope>NUCLEOTIDE SEQUENCE [LARGE SCALE GENOMIC DNA]</scope>
</reference>
<protein>
    <recommendedName>
        <fullName evidence="1">DUF547 domain-containing protein</fullName>
    </recommendedName>
</protein>
<comment type="caution">
    <text evidence="2">The sequence shown here is derived from an EMBL/GenBank/DDBJ whole genome shotgun (WGS) entry which is preliminary data.</text>
</comment>
<dbReference type="PANTHER" id="PTHR23054:SF18">
    <property type="entry name" value="TERNARY COMPLEX FACTOR MIP1, LEUCINE-ZIPPER"/>
    <property type="match status" value="1"/>
</dbReference>
<evidence type="ECO:0000313" key="2">
    <source>
        <dbReference type="EMBL" id="RRT61849.1"/>
    </source>
</evidence>
<dbReference type="PANTHER" id="PTHR23054">
    <property type="entry name" value="TERNARY COMPLEX FACTOR MIP1, LEUCINE-ZIPPER-RELATED"/>
    <property type="match status" value="1"/>
</dbReference>
<dbReference type="Pfam" id="PF04784">
    <property type="entry name" value="DUF547"/>
    <property type="match status" value="1"/>
</dbReference>
<dbReference type="Proteomes" id="UP000287651">
    <property type="component" value="Unassembled WGS sequence"/>
</dbReference>
<dbReference type="AlphaFoldDB" id="A0A426ZD14"/>